<evidence type="ECO:0000256" key="1">
    <source>
        <dbReference type="SAM" id="MobiDB-lite"/>
    </source>
</evidence>
<dbReference type="Proteomes" id="UP000314294">
    <property type="component" value="Unassembled WGS sequence"/>
</dbReference>
<evidence type="ECO:0000313" key="3">
    <source>
        <dbReference type="Proteomes" id="UP000314294"/>
    </source>
</evidence>
<keyword evidence="3" id="KW-1185">Reference proteome</keyword>
<name>A0A4Z2FEP7_9TELE</name>
<proteinExistence type="predicted"/>
<protein>
    <submittedName>
        <fullName evidence="2">Uncharacterized protein</fullName>
    </submittedName>
</protein>
<sequence length="181" mass="18674">MTPSSARATLWEGGHRHRQNITSQFISTDLPLLFLLLPFSSSSSSPSDVLRKSKLHRAVSTDTSPLSGRVLPSGGGCVFICDGVLESTALVLGGEGGGTAPDASSCFPCRSSTSSGVTSPAGDVSEFEAPPLGGVLPGSSISMSLTDSPEAEDIASPESADLSVTTTPSALFSLMWLRERE</sequence>
<feature type="region of interest" description="Disordered" evidence="1">
    <location>
        <begin position="138"/>
        <end position="161"/>
    </location>
</feature>
<dbReference type="EMBL" id="SRLO01001327">
    <property type="protein sequence ID" value="TNN38892.1"/>
    <property type="molecule type" value="Genomic_DNA"/>
</dbReference>
<organism evidence="2 3">
    <name type="scientific">Liparis tanakae</name>
    <name type="common">Tanaka's snailfish</name>
    <dbReference type="NCBI Taxonomy" id="230148"/>
    <lineage>
        <taxon>Eukaryota</taxon>
        <taxon>Metazoa</taxon>
        <taxon>Chordata</taxon>
        <taxon>Craniata</taxon>
        <taxon>Vertebrata</taxon>
        <taxon>Euteleostomi</taxon>
        <taxon>Actinopterygii</taxon>
        <taxon>Neopterygii</taxon>
        <taxon>Teleostei</taxon>
        <taxon>Neoteleostei</taxon>
        <taxon>Acanthomorphata</taxon>
        <taxon>Eupercaria</taxon>
        <taxon>Perciformes</taxon>
        <taxon>Cottioidei</taxon>
        <taxon>Cottales</taxon>
        <taxon>Liparidae</taxon>
        <taxon>Liparis</taxon>
    </lineage>
</organism>
<comment type="caution">
    <text evidence="2">The sequence shown here is derived from an EMBL/GenBank/DDBJ whole genome shotgun (WGS) entry which is preliminary data.</text>
</comment>
<dbReference type="AlphaFoldDB" id="A0A4Z2FEP7"/>
<gene>
    <name evidence="2" type="ORF">EYF80_050940</name>
</gene>
<evidence type="ECO:0000313" key="2">
    <source>
        <dbReference type="EMBL" id="TNN38892.1"/>
    </source>
</evidence>
<accession>A0A4Z2FEP7</accession>
<reference evidence="2 3" key="1">
    <citation type="submission" date="2019-03" db="EMBL/GenBank/DDBJ databases">
        <title>First draft genome of Liparis tanakae, snailfish: a comprehensive survey of snailfish specific genes.</title>
        <authorList>
            <person name="Kim W."/>
            <person name="Song I."/>
            <person name="Jeong J.-H."/>
            <person name="Kim D."/>
            <person name="Kim S."/>
            <person name="Ryu S."/>
            <person name="Song J.Y."/>
            <person name="Lee S.K."/>
        </authorList>
    </citation>
    <scope>NUCLEOTIDE SEQUENCE [LARGE SCALE GENOMIC DNA]</scope>
    <source>
        <tissue evidence="2">Muscle</tissue>
    </source>
</reference>